<keyword evidence="1" id="KW-1133">Transmembrane helix</keyword>
<feature type="transmembrane region" description="Helical" evidence="1">
    <location>
        <begin position="37"/>
        <end position="60"/>
    </location>
</feature>
<dbReference type="InterPro" id="IPR025495">
    <property type="entry name" value="DUF4386"/>
</dbReference>
<dbReference type="Proteomes" id="UP001205337">
    <property type="component" value="Unassembled WGS sequence"/>
</dbReference>
<evidence type="ECO:0000256" key="1">
    <source>
        <dbReference type="SAM" id="Phobius"/>
    </source>
</evidence>
<dbReference type="EMBL" id="JANTHX010000008">
    <property type="protein sequence ID" value="MCS0500206.1"/>
    <property type="molecule type" value="Genomic_DNA"/>
</dbReference>
<name>A0ABT1ZHM5_9MICO</name>
<dbReference type="RefSeq" id="WP_258799345.1">
    <property type="nucleotide sequence ID" value="NZ_JANTHX010000008.1"/>
</dbReference>
<reference evidence="2 3" key="1">
    <citation type="submission" date="2022-08" db="EMBL/GenBank/DDBJ databases">
        <authorList>
            <person name="Li F."/>
        </authorList>
    </citation>
    <scope>NUCLEOTIDE SEQUENCE [LARGE SCALE GENOMIC DNA]</scope>
    <source>
        <strain evidence="2 3">10F1B-8-1</strain>
    </source>
</reference>
<feature type="transmembrane region" description="Helical" evidence="1">
    <location>
        <begin position="149"/>
        <end position="173"/>
    </location>
</feature>
<feature type="transmembrane region" description="Helical" evidence="1">
    <location>
        <begin position="179"/>
        <end position="197"/>
    </location>
</feature>
<organism evidence="2 3">
    <name type="scientific">Protaetiibacter mangrovi</name>
    <dbReference type="NCBI Taxonomy" id="2970926"/>
    <lineage>
        <taxon>Bacteria</taxon>
        <taxon>Bacillati</taxon>
        <taxon>Actinomycetota</taxon>
        <taxon>Actinomycetes</taxon>
        <taxon>Micrococcales</taxon>
        <taxon>Microbacteriaceae</taxon>
        <taxon>Protaetiibacter</taxon>
    </lineage>
</organism>
<feature type="transmembrane region" description="Helical" evidence="1">
    <location>
        <begin position="12"/>
        <end position="31"/>
    </location>
</feature>
<dbReference type="Pfam" id="PF14329">
    <property type="entry name" value="DUF4386"/>
    <property type="match status" value="1"/>
</dbReference>
<accession>A0ABT1ZHM5</accession>
<comment type="caution">
    <text evidence="2">The sequence shown here is derived from an EMBL/GenBank/DDBJ whole genome shotgun (WGS) entry which is preliminary data.</text>
</comment>
<protein>
    <submittedName>
        <fullName evidence="2">DUF4386 domain-containing protein</fullName>
    </submittedName>
</protein>
<keyword evidence="3" id="KW-1185">Reference proteome</keyword>
<gene>
    <name evidence="2" type="ORF">NUH29_11680</name>
</gene>
<sequence length="212" mass="21365">MTPPTVARSTGAAYLALALTGMAGHLVLRGMPGYAELALLAELLVVVSQALAAWGFFALFRRDHPTAAWGVASFGLANAIVILGSAGFLAVALAVGADPALAPGGDVEATVALLRALSDAGWQAGAVFFGLWLVPMGVFAITTRLMPRALGWALVVGGAGYVLAAVLGVVEALAPVADALAYLATVGELWMIGYLLTVGIRRTAPASGPVGG</sequence>
<feature type="transmembrane region" description="Helical" evidence="1">
    <location>
        <begin position="67"/>
        <end position="95"/>
    </location>
</feature>
<feature type="transmembrane region" description="Helical" evidence="1">
    <location>
        <begin position="120"/>
        <end position="142"/>
    </location>
</feature>
<evidence type="ECO:0000313" key="3">
    <source>
        <dbReference type="Proteomes" id="UP001205337"/>
    </source>
</evidence>
<keyword evidence="1" id="KW-0812">Transmembrane</keyword>
<evidence type="ECO:0000313" key="2">
    <source>
        <dbReference type="EMBL" id="MCS0500206.1"/>
    </source>
</evidence>
<proteinExistence type="predicted"/>
<keyword evidence="1" id="KW-0472">Membrane</keyword>